<evidence type="ECO:0000256" key="2">
    <source>
        <dbReference type="SAM" id="Phobius"/>
    </source>
</evidence>
<dbReference type="AlphaFoldDB" id="A0A6C0D6Z7"/>
<sequence>MEIKRLDNLYTVVLVLVVASLLYFSYIYYTSKEKFEVPAPAASVKKPEPIPIPREVSPSGPNPPNARIPDVIAKQQDNYNIVPNDTQDENYGSQDIQDNLRYPERLFGPGMKNDDTRVLVESGAASRNLLPTAEPIQPFNAEPISSGGLMGRIGANDTNMNQNYASF</sequence>
<evidence type="ECO:0000256" key="1">
    <source>
        <dbReference type="SAM" id="MobiDB-lite"/>
    </source>
</evidence>
<keyword evidence="2" id="KW-1133">Transmembrane helix</keyword>
<reference evidence="3" key="1">
    <citation type="journal article" date="2020" name="Nature">
        <title>Giant virus diversity and host interactions through global metagenomics.</title>
        <authorList>
            <person name="Schulz F."/>
            <person name="Roux S."/>
            <person name="Paez-Espino D."/>
            <person name="Jungbluth S."/>
            <person name="Walsh D.A."/>
            <person name="Denef V.J."/>
            <person name="McMahon K.D."/>
            <person name="Konstantinidis K.T."/>
            <person name="Eloe-Fadrosh E.A."/>
            <person name="Kyrpides N.C."/>
            <person name="Woyke T."/>
        </authorList>
    </citation>
    <scope>NUCLEOTIDE SEQUENCE</scope>
    <source>
        <strain evidence="3">GVMAG-M-3300023174-129</strain>
    </source>
</reference>
<evidence type="ECO:0000313" key="3">
    <source>
        <dbReference type="EMBL" id="QHT12287.1"/>
    </source>
</evidence>
<protein>
    <submittedName>
        <fullName evidence="3">Uncharacterized protein</fullName>
    </submittedName>
</protein>
<organism evidence="3">
    <name type="scientific">viral metagenome</name>
    <dbReference type="NCBI Taxonomy" id="1070528"/>
    <lineage>
        <taxon>unclassified sequences</taxon>
        <taxon>metagenomes</taxon>
        <taxon>organismal metagenomes</taxon>
    </lineage>
</organism>
<feature type="transmembrane region" description="Helical" evidence="2">
    <location>
        <begin position="9"/>
        <end position="29"/>
    </location>
</feature>
<proteinExistence type="predicted"/>
<dbReference type="EMBL" id="MN739543">
    <property type="protein sequence ID" value="QHT12287.1"/>
    <property type="molecule type" value="Genomic_DNA"/>
</dbReference>
<name>A0A6C0D6Z7_9ZZZZ</name>
<accession>A0A6C0D6Z7</accession>
<feature type="region of interest" description="Disordered" evidence="1">
    <location>
        <begin position="40"/>
        <end position="69"/>
    </location>
</feature>
<keyword evidence="2" id="KW-0472">Membrane</keyword>
<keyword evidence="2" id="KW-0812">Transmembrane</keyword>